<keyword evidence="5" id="KW-1185">Reference proteome</keyword>
<dbReference type="SMART" id="SM00382">
    <property type="entry name" value="AAA"/>
    <property type="match status" value="1"/>
</dbReference>
<comment type="caution">
    <text evidence="4">The sequence shown here is derived from an EMBL/GenBank/DDBJ whole genome shotgun (WGS) entry which is preliminary data.</text>
</comment>
<dbReference type="PANTHER" id="PTHR24223">
    <property type="entry name" value="ATP-BINDING CASSETTE SUB-FAMILY C"/>
    <property type="match status" value="1"/>
</dbReference>
<evidence type="ECO:0000313" key="4">
    <source>
        <dbReference type="EMBL" id="KAL1867849.1"/>
    </source>
</evidence>
<proteinExistence type="predicted"/>
<evidence type="ECO:0000256" key="2">
    <source>
        <dbReference type="ARBA" id="ARBA00022840"/>
    </source>
</evidence>
<dbReference type="InterPro" id="IPR003439">
    <property type="entry name" value="ABC_transporter-like_ATP-bd"/>
</dbReference>
<organism evidence="4 5">
    <name type="scientific">Diaporthe australafricana</name>
    <dbReference type="NCBI Taxonomy" id="127596"/>
    <lineage>
        <taxon>Eukaryota</taxon>
        <taxon>Fungi</taxon>
        <taxon>Dikarya</taxon>
        <taxon>Ascomycota</taxon>
        <taxon>Pezizomycotina</taxon>
        <taxon>Sordariomycetes</taxon>
        <taxon>Sordariomycetidae</taxon>
        <taxon>Diaporthales</taxon>
        <taxon>Diaporthaceae</taxon>
        <taxon>Diaporthe</taxon>
    </lineage>
</organism>
<dbReference type="InterPro" id="IPR003593">
    <property type="entry name" value="AAA+_ATPase"/>
</dbReference>
<name>A0ABR3WVZ7_9PEZI</name>
<dbReference type="PANTHER" id="PTHR24223:SF345">
    <property type="entry name" value="ABC MULTIDRUG TRANSPORTER (EUROFUNG)"/>
    <property type="match status" value="1"/>
</dbReference>
<dbReference type="PROSITE" id="PS00211">
    <property type="entry name" value="ABC_TRANSPORTER_1"/>
    <property type="match status" value="1"/>
</dbReference>
<reference evidence="4 5" key="1">
    <citation type="journal article" date="2024" name="IMA Fungus">
        <title>IMA Genome - F19 : A genome assembly and annotation guide to empower mycologists, including annotated draft genome sequences of Ceratocystis pirilliformis, Diaporthe australafricana, Fusarium ophioides, Paecilomyces lecythidis, and Sporothrix stenoceras.</title>
        <authorList>
            <person name="Aylward J."/>
            <person name="Wilson A.M."/>
            <person name="Visagie C.M."/>
            <person name="Spraker J."/>
            <person name="Barnes I."/>
            <person name="Buitendag C."/>
            <person name="Ceriani C."/>
            <person name="Del Mar Angel L."/>
            <person name="du Plessis D."/>
            <person name="Fuchs T."/>
            <person name="Gasser K."/>
            <person name="Kramer D."/>
            <person name="Li W."/>
            <person name="Munsamy K."/>
            <person name="Piso A."/>
            <person name="Price J.L."/>
            <person name="Sonnekus B."/>
            <person name="Thomas C."/>
            <person name="van der Nest A."/>
            <person name="van Dijk A."/>
            <person name="van Heerden A."/>
            <person name="van Vuuren N."/>
            <person name="Yilmaz N."/>
            <person name="Duong T.A."/>
            <person name="van der Merwe N.A."/>
            <person name="Wingfield M.J."/>
            <person name="Wingfield B.D."/>
        </authorList>
    </citation>
    <scope>NUCLEOTIDE SEQUENCE [LARGE SCALE GENOMIC DNA]</scope>
    <source>
        <strain evidence="4 5">CMW 18300</strain>
    </source>
</reference>
<keyword evidence="2" id="KW-0067">ATP-binding</keyword>
<feature type="domain" description="ABC transporter" evidence="3">
    <location>
        <begin position="114"/>
        <end position="354"/>
    </location>
</feature>
<dbReference type="EMBL" id="JAWRVE010000048">
    <property type="protein sequence ID" value="KAL1867849.1"/>
    <property type="molecule type" value="Genomic_DNA"/>
</dbReference>
<dbReference type="InterPro" id="IPR027417">
    <property type="entry name" value="P-loop_NTPase"/>
</dbReference>
<gene>
    <name evidence="4" type="ORF">Daus18300_006124</name>
</gene>
<dbReference type="Pfam" id="PF00005">
    <property type="entry name" value="ABC_tran"/>
    <property type="match status" value="1"/>
</dbReference>
<evidence type="ECO:0000313" key="5">
    <source>
        <dbReference type="Proteomes" id="UP001583177"/>
    </source>
</evidence>
<accession>A0ABR3WVZ7</accession>
<dbReference type="Gene3D" id="3.40.50.300">
    <property type="entry name" value="P-loop containing nucleotide triphosphate hydrolases"/>
    <property type="match status" value="1"/>
</dbReference>
<sequence>MYLLQVTQVWLVLVLKMVVVAVDVAVTVLATQVVSSSGRAGFVGAGMVSLMALGDMMNACVHSWIHVEMSLAAVKRLKDFGVRCESENKGSEDLRPAESWPERGEIVIGGVDASYEEDRYKDNGEDINLVLKEIQMKIKAGEKVAIIGRTGSGKSSLILVLLRLLDPTTKTAGNITIDGSPHRRIHRETLRQRIIAMPQDMVFLAGGETFKTALDPYYRNTDDDCRSALEQVGLWNIIQDAGGLQAEMTKDVFSQGQKQLFSLAIAIIRARLRQKHGSRGGILLLDEVTASVDRETEQTMMRVIQQVFADYTVVAVTHSLDSIVDFDRVYALGNGQVIKEGAPHYFSQEDANFAR</sequence>
<dbReference type="PROSITE" id="PS50893">
    <property type="entry name" value="ABC_TRANSPORTER_2"/>
    <property type="match status" value="1"/>
</dbReference>
<evidence type="ECO:0000256" key="1">
    <source>
        <dbReference type="ARBA" id="ARBA00022741"/>
    </source>
</evidence>
<evidence type="ECO:0000259" key="3">
    <source>
        <dbReference type="PROSITE" id="PS50893"/>
    </source>
</evidence>
<protein>
    <recommendedName>
        <fullName evidence="3">ABC transporter domain-containing protein</fullName>
    </recommendedName>
</protein>
<dbReference type="Proteomes" id="UP001583177">
    <property type="component" value="Unassembled WGS sequence"/>
</dbReference>
<dbReference type="InterPro" id="IPR017871">
    <property type="entry name" value="ABC_transporter-like_CS"/>
</dbReference>
<dbReference type="InterPro" id="IPR050173">
    <property type="entry name" value="ABC_transporter_C-like"/>
</dbReference>
<keyword evidence="1" id="KW-0547">Nucleotide-binding</keyword>
<dbReference type="SUPFAM" id="SSF52540">
    <property type="entry name" value="P-loop containing nucleoside triphosphate hydrolases"/>
    <property type="match status" value="1"/>
</dbReference>